<dbReference type="OrthoDB" id="205639at2759"/>
<comment type="subcellular location">
    <subcellularLocation>
        <location evidence="1">Plastid</location>
        <location evidence="1">Chloroplast membrane</location>
        <topology evidence="1">Multi-pass membrane protein</topology>
    </subcellularLocation>
</comment>
<dbReference type="GeneID" id="109229580"/>
<dbReference type="Gramene" id="OIT01287">
    <property type="protein sequence ID" value="OIT01287"/>
    <property type="gene ID" value="A4A49_10137"/>
</dbReference>
<feature type="compositionally biased region" description="Gly residues" evidence="9">
    <location>
        <begin position="92"/>
        <end position="112"/>
    </location>
</feature>
<proteinExistence type="inferred from homology"/>
<dbReference type="EMBL" id="MJEQ01037189">
    <property type="protein sequence ID" value="OIT01287.1"/>
    <property type="molecule type" value="Genomic_DNA"/>
</dbReference>
<evidence type="ECO:0000256" key="5">
    <source>
        <dbReference type="ARBA" id="ARBA00022692"/>
    </source>
</evidence>
<dbReference type="PANTHER" id="PTHR31038">
    <property type="entry name" value="EXPRESSED PROTEIN-RELATED"/>
    <property type="match status" value="1"/>
</dbReference>
<dbReference type="OMA" id="FVFPMKK"/>
<dbReference type="GO" id="GO:0000302">
    <property type="term" value="P:response to reactive oxygen species"/>
    <property type="evidence" value="ECO:0007669"/>
    <property type="project" value="EnsemblPlants"/>
</dbReference>
<evidence type="ECO:0000256" key="9">
    <source>
        <dbReference type="SAM" id="MobiDB-lite"/>
    </source>
</evidence>
<feature type="transmembrane region" description="Helical" evidence="10">
    <location>
        <begin position="225"/>
        <end position="248"/>
    </location>
</feature>
<dbReference type="GO" id="GO:0009658">
    <property type="term" value="P:chloroplast organization"/>
    <property type="evidence" value="ECO:0007669"/>
    <property type="project" value="EnsemblPlants"/>
</dbReference>
<evidence type="ECO:0000256" key="4">
    <source>
        <dbReference type="ARBA" id="ARBA00022640"/>
    </source>
</evidence>
<organism evidence="11 12">
    <name type="scientific">Nicotiana attenuata</name>
    <name type="common">Coyote tobacco</name>
    <dbReference type="NCBI Taxonomy" id="49451"/>
    <lineage>
        <taxon>Eukaryota</taxon>
        <taxon>Viridiplantae</taxon>
        <taxon>Streptophyta</taxon>
        <taxon>Embryophyta</taxon>
        <taxon>Tracheophyta</taxon>
        <taxon>Spermatophyta</taxon>
        <taxon>Magnoliopsida</taxon>
        <taxon>eudicotyledons</taxon>
        <taxon>Gunneridae</taxon>
        <taxon>Pentapetalae</taxon>
        <taxon>asterids</taxon>
        <taxon>lamiids</taxon>
        <taxon>Solanales</taxon>
        <taxon>Solanaceae</taxon>
        <taxon>Nicotianoideae</taxon>
        <taxon>Nicotianeae</taxon>
        <taxon>Nicotiana</taxon>
    </lineage>
</organism>
<dbReference type="GO" id="GO:0009706">
    <property type="term" value="C:chloroplast inner membrane"/>
    <property type="evidence" value="ECO:0007669"/>
    <property type="project" value="TreeGrafter"/>
</dbReference>
<comment type="caution">
    <text evidence="11">The sequence shown here is derived from an EMBL/GenBank/DDBJ whole genome shotgun (WGS) entry which is preliminary data.</text>
</comment>
<evidence type="ECO:0000256" key="6">
    <source>
        <dbReference type="ARBA" id="ARBA00022946"/>
    </source>
</evidence>
<keyword evidence="4" id="KW-0934">Plastid</keyword>
<evidence type="ECO:0000256" key="10">
    <source>
        <dbReference type="SAM" id="Phobius"/>
    </source>
</evidence>
<keyword evidence="6" id="KW-0809">Transit peptide</keyword>
<feature type="region of interest" description="Disordered" evidence="9">
    <location>
        <begin position="83"/>
        <end position="119"/>
    </location>
</feature>
<reference evidence="11" key="1">
    <citation type="submission" date="2016-11" db="EMBL/GenBank/DDBJ databases">
        <title>The genome of Nicotiana attenuata.</title>
        <authorList>
            <person name="Xu S."/>
            <person name="Brockmoeller T."/>
            <person name="Gaquerel E."/>
            <person name="Navarro A."/>
            <person name="Kuhl H."/>
            <person name="Gase K."/>
            <person name="Ling Z."/>
            <person name="Zhou W."/>
            <person name="Kreitzer C."/>
            <person name="Stanke M."/>
            <person name="Tang H."/>
            <person name="Lyons E."/>
            <person name="Pandey P."/>
            <person name="Pandey S.P."/>
            <person name="Timmermann B."/>
            <person name="Baldwin I.T."/>
        </authorList>
    </citation>
    <scope>NUCLEOTIDE SEQUENCE [LARGE SCALE GENOMIC DNA]</scope>
    <source>
        <strain evidence="11">UT</strain>
    </source>
</reference>
<evidence type="ECO:0000256" key="7">
    <source>
        <dbReference type="ARBA" id="ARBA00022989"/>
    </source>
</evidence>
<keyword evidence="7 10" id="KW-1133">Transmembrane helix</keyword>
<dbReference type="PANTHER" id="PTHR31038:SF10">
    <property type="entry name" value="OS04G0524400 PROTEIN"/>
    <property type="match status" value="1"/>
</dbReference>
<keyword evidence="5 10" id="KW-0812">Transmembrane</keyword>
<evidence type="ECO:0000256" key="2">
    <source>
        <dbReference type="ARBA" id="ARBA00010793"/>
    </source>
</evidence>
<comment type="similarity">
    <text evidence="2">Belongs to the RETICULATA family.</text>
</comment>
<name>A0A1J6IUB0_NICAT</name>
<evidence type="ECO:0000256" key="8">
    <source>
        <dbReference type="ARBA" id="ARBA00023136"/>
    </source>
</evidence>
<sequence length="408" mass="44143">MAGCFSVIRLSHFTTPKNEIFTTRSVEDSNFTFVKIQDFVGTSKSGYLVCKNNYKSRFLVKSSLNPQEGNSISGVSVKTVLKENNNISPDNGDGGNGKYPGGGGRGGGGGDNGEGDKEEEEFGPLLKFEDVMREAEARGATLPADMIEAAKSVGIRKLLLLRYLDLQGSAWMGAAMRSCSMLRNRMLADPSFLFKVGTEIVIDTTCATVAEVQKRGKDFWAEFELYAADMLVGVAVNVALVGLLAPYARIGQPSVSQGFVGRMQRAYGALPSSVFEAERPGCRFTVNQRIAAYFYKGILYGFVGFGCGIIGQGIANMIMTAKRSVKKSEDDVPVPPLVKSALLWGVFLGVSSNTRLQIVTGLERLVESSPVGKQFPPVAMAFTVGVRFANNIYAGMQFVDWARWSGVQ</sequence>
<dbReference type="GO" id="GO:0048366">
    <property type="term" value="P:leaf development"/>
    <property type="evidence" value="ECO:0007669"/>
    <property type="project" value="EnsemblPlants"/>
</dbReference>
<protein>
    <submittedName>
        <fullName evidence="11">Protein reticulata, chloroplastic</fullName>
    </submittedName>
</protein>
<dbReference type="Pfam" id="PF11891">
    <property type="entry name" value="RETICULATA-like"/>
    <property type="match status" value="1"/>
</dbReference>
<keyword evidence="3" id="KW-0150">Chloroplast</keyword>
<evidence type="ECO:0000256" key="1">
    <source>
        <dbReference type="ARBA" id="ARBA00004508"/>
    </source>
</evidence>
<dbReference type="KEGG" id="nau:109229580"/>
<dbReference type="AlphaFoldDB" id="A0A1J6IUB0"/>
<evidence type="ECO:0000313" key="11">
    <source>
        <dbReference type="EMBL" id="OIT01287.1"/>
    </source>
</evidence>
<keyword evidence="8 10" id="KW-0472">Membrane</keyword>
<dbReference type="STRING" id="49451.A0A1J6IUB0"/>
<accession>A0A1J6IUB0</accession>
<gene>
    <name evidence="11" type="primary">RE</name>
    <name evidence="11" type="ORF">A4A49_10137</name>
</gene>
<dbReference type="GO" id="GO:0009648">
    <property type="term" value="P:photoperiodism"/>
    <property type="evidence" value="ECO:0007669"/>
    <property type="project" value="EnsemblPlants"/>
</dbReference>
<dbReference type="SMR" id="A0A1J6IUB0"/>
<dbReference type="InterPro" id="IPR021825">
    <property type="entry name" value="RETICULATA-related"/>
</dbReference>
<feature type="transmembrane region" description="Helical" evidence="10">
    <location>
        <begin position="298"/>
        <end position="318"/>
    </location>
</feature>
<dbReference type="Proteomes" id="UP000187609">
    <property type="component" value="Unassembled WGS sequence"/>
</dbReference>
<evidence type="ECO:0000256" key="3">
    <source>
        <dbReference type="ARBA" id="ARBA00022528"/>
    </source>
</evidence>
<evidence type="ECO:0000313" key="12">
    <source>
        <dbReference type="Proteomes" id="UP000187609"/>
    </source>
</evidence>
<keyword evidence="12" id="KW-1185">Reference proteome</keyword>